<comment type="similarity">
    <text evidence="7">Belongs to the transglycosylase MltG family.</text>
</comment>
<dbReference type="RefSeq" id="WP_289511490.1">
    <property type="nucleotide sequence ID" value="NZ_JAUDEA010000009.1"/>
</dbReference>
<dbReference type="Pfam" id="PF02618">
    <property type="entry name" value="YceG"/>
    <property type="match status" value="1"/>
</dbReference>
<evidence type="ECO:0000313" key="9">
    <source>
        <dbReference type="EMBL" id="MDM8271405.1"/>
    </source>
</evidence>
<keyword evidence="4 7" id="KW-0472">Membrane</keyword>
<feature type="compositionally biased region" description="Low complexity" evidence="8">
    <location>
        <begin position="45"/>
        <end position="59"/>
    </location>
</feature>
<evidence type="ECO:0000256" key="5">
    <source>
        <dbReference type="ARBA" id="ARBA00023239"/>
    </source>
</evidence>
<keyword evidence="2 7" id="KW-0812">Transmembrane</keyword>
<evidence type="ECO:0000256" key="6">
    <source>
        <dbReference type="ARBA" id="ARBA00023316"/>
    </source>
</evidence>
<gene>
    <name evidence="7 9" type="primary">mltG</name>
    <name evidence="9" type="ORF">QUW25_06960</name>
</gene>
<keyword evidence="6 7" id="KW-0961">Cell wall biogenesis/degradation</keyword>
<proteinExistence type="inferred from homology"/>
<feature type="transmembrane region" description="Helical" evidence="7">
    <location>
        <begin position="74"/>
        <end position="96"/>
    </location>
</feature>
<comment type="subcellular location">
    <subcellularLocation>
        <location evidence="7">Cell membrane</location>
        <topology evidence="7">Single-pass membrane protein</topology>
    </subcellularLocation>
</comment>
<keyword evidence="1 7" id="KW-1003">Cell membrane</keyword>
<evidence type="ECO:0000256" key="2">
    <source>
        <dbReference type="ARBA" id="ARBA00022692"/>
    </source>
</evidence>
<sequence length="418" mass="43972">MATFNGKAPKHGGSHFGPARNDGAHEVPASSTGAMAPRSALSGGTVSRRTAAATKRASSGKVRRASGTGGGGRVAALAGVLLACAIVAGLVFLVVIPSLNAPQQTEETQTVVPGNQVTITIPEGSAAGDVAQILYDNGIIASKSEFLSQARRMEAESSIMSGAYSITTGSDLADIVTLLTTGPNVKTAQITIPEGYTLSQIASTAEQSLGISAADFTAQAKASNYVADFPFLSDVTNDSLEGYLFPKTYDFSSEAEVTADTVIRAMLSQYQTEVSGIDFTAACAQIQERYGVTVNEDDIITMASIIEREAGGDEHRGDVASVFYNRLQAGMMLQSDATLVYSLGRDVTADDLRMEDPYNTYTNYGLTPTPICSPGLASIQAAAYPNDTSYFYFFLSGDYAAFSETLDEHDQAIANRPQ</sequence>
<dbReference type="Gene3D" id="3.30.1490.480">
    <property type="entry name" value="Endolytic murein transglycosylase"/>
    <property type="match status" value="1"/>
</dbReference>
<evidence type="ECO:0000313" key="10">
    <source>
        <dbReference type="Proteomes" id="UP001529256"/>
    </source>
</evidence>
<evidence type="ECO:0000256" key="3">
    <source>
        <dbReference type="ARBA" id="ARBA00022989"/>
    </source>
</evidence>
<evidence type="ECO:0000256" key="1">
    <source>
        <dbReference type="ARBA" id="ARBA00022475"/>
    </source>
</evidence>
<reference evidence="9" key="1">
    <citation type="submission" date="2023-06" db="EMBL/GenBank/DDBJ databases">
        <title>Identification and characterization of horizontal gene transfer across gut microbiota members of farm animals based on homology search.</title>
        <authorList>
            <person name="Schwarzerova J."/>
            <person name="Nykrynova M."/>
            <person name="Jureckova K."/>
            <person name="Cejkova D."/>
            <person name="Rychlik I."/>
        </authorList>
    </citation>
    <scope>NUCLEOTIDE SEQUENCE</scope>
    <source>
        <strain evidence="9">153_Feed</strain>
    </source>
</reference>
<keyword evidence="3 7" id="KW-1133">Transmembrane helix</keyword>
<evidence type="ECO:0000256" key="8">
    <source>
        <dbReference type="SAM" id="MobiDB-lite"/>
    </source>
</evidence>
<dbReference type="PANTHER" id="PTHR30518:SF2">
    <property type="entry name" value="ENDOLYTIC MUREIN TRANSGLYCOSYLASE"/>
    <property type="match status" value="1"/>
</dbReference>
<comment type="caution">
    <text evidence="9">The sequence shown here is derived from an EMBL/GenBank/DDBJ whole genome shotgun (WGS) entry which is preliminary data.</text>
</comment>
<reference evidence="9" key="2">
    <citation type="submission" date="2023-06" db="EMBL/GenBank/DDBJ databases">
        <authorList>
            <person name="Zeman M."/>
            <person name="Kubasova T."/>
            <person name="Jahodarova E."/>
            <person name="Nykrynova M."/>
            <person name="Rychlik I."/>
        </authorList>
    </citation>
    <scope>NUCLEOTIDE SEQUENCE</scope>
    <source>
        <strain evidence="9">153_Feed</strain>
    </source>
</reference>
<keyword evidence="5 7" id="KW-0456">Lyase</keyword>
<comment type="function">
    <text evidence="7">Functions as a peptidoglycan terminase that cleaves nascent peptidoglycan strands endolytically to terminate their elongation.</text>
</comment>
<protein>
    <recommendedName>
        <fullName evidence="7">Endolytic murein transglycosylase</fullName>
        <ecNumber evidence="7">4.2.2.29</ecNumber>
    </recommendedName>
    <alternativeName>
        <fullName evidence="7">Peptidoglycan lytic transglycosylase</fullName>
    </alternativeName>
    <alternativeName>
        <fullName evidence="7">Peptidoglycan polymerization terminase</fullName>
    </alternativeName>
</protein>
<name>A0ABT7V483_9ACTN</name>
<feature type="site" description="Important for catalytic activity" evidence="7">
    <location>
        <position position="309"/>
    </location>
</feature>
<organism evidence="9 10">
    <name type="scientific">Thermophilibacter provencensis</name>
    <dbReference type="NCBI Taxonomy" id="1852386"/>
    <lineage>
        <taxon>Bacteria</taxon>
        <taxon>Bacillati</taxon>
        <taxon>Actinomycetota</taxon>
        <taxon>Coriobacteriia</taxon>
        <taxon>Coriobacteriales</taxon>
        <taxon>Atopobiaceae</taxon>
        <taxon>Thermophilibacter</taxon>
    </lineage>
</organism>
<dbReference type="InterPro" id="IPR003770">
    <property type="entry name" value="MLTG-like"/>
</dbReference>
<dbReference type="HAMAP" id="MF_02065">
    <property type="entry name" value="MltG"/>
    <property type="match status" value="1"/>
</dbReference>
<comment type="catalytic activity">
    <reaction evidence="7">
        <text>a peptidoglycan chain = a peptidoglycan chain with N-acetyl-1,6-anhydromuramyl-[peptide] at the reducing end + a peptidoglycan chain with N-acetylglucosamine at the non-reducing end.</text>
        <dbReference type="EC" id="4.2.2.29"/>
    </reaction>
</comment>
<dbReference type="PANTHER" id="PTHR30518">
    <property type="entry name" value="ENDOLYTIC MUREIN TRANSGLYCOSYLASE"/>
    <property type="match status" value="1"/>
</dbReference>
<evidence type="ECO:0000256" key="4">
    <source>
        <dbReference type="ARBA" id="ARBA00023136"/>
    </source>
</evidence>
<feature type="region of interest" description="Disordered" evidence="8">
    <location>
        <begin position="1"/>
        <end position="71"/>
    </location>
</feature>
<keyword evidence="10" id="KW-1185">Reference proteome</keyword>
<dbReference type="Proteomes" id="UP001529256">
    <property type="component" value="Unassembled WGS sequence"/>
</dbReference>
<accession>A0ABT7V483</accession>
<dbReference type="CDD" id="cd08010">
    <property type="entry name" value="MltG_like"/>
    <property type="match status" value="1"/>
</dbReference>
<dbReference type="EC" id="4.2.2.29" evidence="7"/>
<dbReference type="NCBIfam" id="TIGR00247">
    <property type="entry name" value="endolytic transglycosylase MltG"/>
    <property type="match status" value="1"/>
</dbReference>
<evidence type="ECO:0000256" key="7">
    <source>
        <dbReference type="HAMAP-Rule" id="MF_02065"/>
    </source>
</evidence>
<dbReference type="EMBL" id="JAUDEA010000009">
    <property type="protein sequence ID" value="MDM8271405.1"/>
    <property type="molecule type" value="Genomic_DNA"/>
</dbReference>